<organism evidence="2 3">
    <name type="scientific">Streptomyces ipomoeae 91-03</name>
    <dbReference type="NCBI Taxonomy" id="698759"/>
    <lineage>
        <taxon>Bacteria</taxon>
        <taxon>Bacillati</taxon>
        <taxon>Actinomycetota</taxon>
        <taxon>Actinomycetes</taxon>
        <taxon>Kitasatosporales</taxon>
        <taxon>Streptomycetaceae</taxon>
        <taxon>Streptomyces</taxon>
    </lineage>
</organism>
<comment type="caution">
    <text evidence="2">The sequence shown here is derived from an EMBL/GenBank/DDBJ whole genome shotgun (WGS) entry which is preliminary data.</text>
</comment>
<dbReference type="Proteomes" id="UP000010411">
    <property type="component" value="Unassembled WGS sequence"/>
</dbReference>
<protein>
    <submittedName>
        <fullName evidence="2">Uncharacterized protein</fullName>
    </submittedName>
</protein>
<feature type="region of interest" description="Disordered" evidence="1">
    <location>
        <begin position="25"/>
        <end position="83"/>
    </location>
</feature>
<proteinExistence type="predicted"/>
<keyword evidence="3" id="KW-1185">Reference proteome</keyword>
<evidence type="ECO:0000313" key="3">
    <source>
        <dbReference type="Proteomes" id="UP000010411"/>
    </source>
</evidence>
<sequence>MSAGQPLCLVLAVPPSQRALVPFSSLAESEPWPRAAHTDRPLRPPSRPDHQRKRKDATMTSTDTGHEIVYDSFEGPTLDRAWR</sequence>
<accession>L1KVS7</accession>
<dbReference type="EMBL" id="AEJC01000366">
    <property type="protein sequence ID" value="EKX64580.1"/>
    <property type="molecule type" value="Genomic_DNA"/>
</dbReference>
<dbReference type="AlphaFoldDB" id="L1KVS7"/>
<evidence type="ECO:0000256" key="1">
    <source>
        <dbReference type="SAM" id="MobiDB-lite"/>
    </source>
</evidence>
<evidence type="ECO:0000313" key="2">
    <source>
        <dbReference type="EMBL" id="EKX64580.1"/>
    </source>
</evidence>
<reference evidence="2 3" key="1">
    <citation type="submission" date="2012-11" db="EMBL/GenBank/DDBJ databases">
        <authorList>
            <person name="Huguet-Tapia J.C."/>
            <person name="Durkin A.S."/>
            <person name="Pettis G.S."/>
            <person name="Badger J.H."/>
        </authorList>
    </citation>
    <scope>NUCLEOTIDE SEQUENCE [LARGE SCALE GENOMIC DNA]</scope>
    <source>
        <strain evidence="2 3">91-03</strain>
    </source>
</reference>
<name>L1KVS7_9ACTN</name>
<feature type="compositionally biased region" description="Basic and acidic residues" evidence="1">
    <location>
        <begin position="36"/>
        <end position="49"/>
    </location>
</feature>
<gene>
    <name evidence="2" type="ORF">STRIP9103_08463</name>
</gene>